<dbReference type="Proteomes" id="UP001206925">
    <property type="component" value="Unassembled WGS sequence"/>
</dbReference>
<organism evidence="1 2">
    <name type="scientific">Ambrosia artemisiifolia</name>
    <name type="common">Common ragweed</name>
    <dbReference type="NCBI Taxonomy" id="4212"/>
    <lineage>
        <taxon>Eukaryota</taxon>
        <taxon>Viridiplantae</taxon>
        <taxon>Streptophyta</taxon>
        <taxon>Embryophyta</taxon>
        <taxon>Tracheophyta</taxon>
        <taxon>Spermatophyta</taxon>
        <taxon>Magnoliopsida</taxon>
        <taxon>eudicotyledons</taxon>
        <taxon>Gunneridae</taxon>
        <taxon>Pentapetalae</taxon>
        <taxon>asterids</taxon>
        <taxon>campanulids</taxon>
        <taxon>Asterales</taxon>
        <taxon>Asteraceae</taxon>
        <taxon>Asteroideae</taxon>
        <taxon>Heliantheae alliance</taxon>
        <taxon>Heliantheae</taxon>
        <taxon>Ambrosia</taxon>
    </lineage>
</organism>
<dbReference type="AlphaFoldDB" id="A0AAD5CHL8"/>
<reference evidence="1" key="1">
    <citation type="submission" date="2022-06" db="EMBL/GenBank/DDBJ databases">
        <title>Uncovering the hologenomic basis of an extraordinary plant invasion.</title>
        <authorList>
            <person name="Bieker V.C."/>
            <person name="Martin M.D."/>
            <person name="Gilbert T."/>
            <person name="Hodgins K."/>
            <person name="Battlay P."/>
            <person name="Petersen B."/>
            <person name="Wilson J."/>
        </authorList>
    </citation>
    <scope>NUCLEOTIDE SEQUENCE</scope>
    <source>
        <strain evidence="1">AA19_3_7</strain>
        <tissue evidence="1">Leaf</tissue>
    </source>
</reference>
<proteinExistence type="predicted"/>
<name>A0AAD5CHL8_AMBAR</name>
<evidence type="ECO:0000313" key="1">
    <source>
        <dbReference type="EMBL" id="KAI7741674.1"/>
    </source>
</evidence>
<dbReference type="EMBL" id="JAMZMK010008151">
    <property type="protein sequence ID" value="KAI7741674.1"/>
    <property type="molecule type" value="Genomic_DNA"/>
</dbReference>
<keyword evidence="2" id="KW-1185">Reference proteome</keyword>
<accession>A0AAD5CHL8</accession>
<sequence>MDGMEPKIDMMGPELIKDDHDSHIIATKDGLQATTMRFLIITLTITLQATTS</sequence>
<gene>
    <name evidence="1" type="ORF">M8C21_016134</name>
</gene>
<comment type="caution">
    <text evidence="1">The sequence shown here is derived from an EMBL/GenBank/DDBJ whole genome shotgun (WGS) entry which is preliminary data.</text>
</comment>
<protein>
    <submittedName>
        <fullName evidence="1">Uncharacterized protein</fullName>
    </submittedName>
</protein>
<evidence type="ECO:0000313" key="2">
    <source>
        <dbReference type="Proteomes" id="UP001206925"/>
    </source>
</evidence>